<evidence type="ECO:0000313" key="7">
    <source>
        <dbReference type="EMBL" id="HIV75717.1"/>
    </source>
</evidence>
<dbReference type="SUPFAM" id="SSF141000">
    <property type="entry name" value="Glu-tRNAGln amidotransferase C subunit"/>
    <property type="match status" value="1"/>
</dbReference>
<keyword evidence="6" id="KW-0547">Nucleotide-binding</keyword>
<dbReference type="EC" id="6.3.5.-" evidence="6"/>
<keyword evidence="6" id="KW-0648">Protein biosynthesis</keyword>
<comment type="catalytic activity">
    <reaction evidence="4 6">
        <text>L-aspartyl-tRNA(Asn) + L-glutamine + ATP + H2O = L-asparaginyl-tRNA(Asn) + L-glutamate + ADP + phosphate + 2 H(+)</text>
        <dbReference type="Rhea" id="RHEA:14513"/>
        <dbReference type="Rhea" id="RHEA-COMP:9674"/>
        <dbReference type="Rhea" id="RHEA-COMP:9677"/>
        <dbReference type="ChEBI" id="CHEBI:15377"/>
        <dbReference type="ChEBI" id="CHEBI:15378"/>
        <dbReference type="ChEBI" id="CHEBI:29985"/>
        <dbReference type="ChEBI" id="CHEBI:30616"/>
        <dbReference type="ChEBI" id="CHEBI:43474"/>
        <dbReference type="ChEBI" id="CHEBI:58359"/>
        <dbReference type="ChEBI" id="CHEBI:78515"/>
        <dbReference type="ChEBI" id="CHEBI:78516"/>
        <dbReference type="ChEBI" id="CHEBI:456216"/>
    </reaction>
</comment>
<dbReference type="GO" id="GO:0050567">
    <property type="term" value="F:glutaminyl-tRNA synthase (glutamine-hydrolyzing) activity"/>
    <property type="evidence" value="ECO:0007669"/>
    <property type="project" value="UniProtKB-UniRule"/>
</dbReference>
<dbReference type="Gene3D" id="1.10.20.60">
    <property type="entry name" value="Glu-tRNAGln amidotransferase C subunit, N-terminal domain"/>
    <property type="match status" value="1"/>
</dbReference>
<gene>
    <name evidence="6 7" type="primary">gatC</name>
    <name evidence="7" type="ORF">H9895_11640</name>
</gene>
<accession>A0A9D1TLS6</accession>
<comment type="similarity">
    <text evidence="1 6">Belongs to the GatC family.</text>
</comment>
<name>A0A9D1TLS6_9BACI</name>
<evidence type="ECO:0000256" key="3">
    <source>
        <dbReference type="ARBA" id="ARBA00024799"/>
    </source>
</evidence>
<comment type="subunit">
    <text evidence="2 6">Heterotrimer of A, B and C subunits.</text>
</comment>
<sequence>MANITKEDILRTADLVRLELTDEEAAMYSEQITEIITFTEKINEINTDGVKPTTNGNATTNVLRKDEPVVWENREKALENAPELEERQIKVPSIMD</sequence>
<dbReference type="PANTHER" id="PTHR15004:SF0">
    <property type="entry name" value="GLUTAMYL-TRNA(GLN) AMIDOTRANSFERASE SUBUNIT C, MITOCHONDRIAL"/>
    <property type="match status" value="1"/>
</dbReference>
<dbReference type="Proteomes" id="UP000823937">
    <property type="component" value="Unassembled WGS sequence"/>
</dbReference>
<evidence type="ECO:0000256" key="2">
    <source>
        <dbReference type="ARBA" id="ARBA00011123"/>
    </source>
</evidence>
<evidence type="ECO:0000256" key="4">
    <source>
        <dbReference type="ARBA" id="ARBA00047380"/>
    </source>
</evidence>
<organism evidence="7 8">
    <name type="scientific">Candidatus Pseudogracilibacillus intestinigallinarum</name>
    <dbReference type="NCBI Taxonomy" id="2838742"/>
    <lineage>
        <taxon>Bacteria</taxon>
        <taxon>Bacillati</taxon>
        <taxon>Bacillota</taxon>
        <taxon>Bacilli</taxon>
        <taxon>Bacillales</taxon>
        <taxon>Bacillaceae</taxon>
        <taxon>Pseudogracilibacillus</taxon>
    </lineage>
</organism>
<evidence type="ECO:0000256" key="6">
    <source>
        <dbReference type="HAMAP-Rule" id="MF_00122"/>
    </source>
</evidence>
<dbReference type="InterPro" id="IPR036113">
    <property type="entry name" value="Asp/Glu-ADT_sf_sub_c"/>
</dbReference>
<dbReference type="GO" id="GO:0070681">
    <property type="term" value="P:glutaminyl-tRNAGln biosynthesis via transamidation"/>
    <property type="evidence" value="ECO:0007669"/>
    <property type="project" value="TreeGrafter"/>
</dbReference>
<dbReference type="InterPro" id="IPR003837">
    <property type="entry name" value="GatC"/>
</dbReference>
<dbReference type="PANTHER" id="PTHR15004">
    <property type="entry name" value="GLUTAMYL-TRNA(GLN) AMIDOTRANSFERASE SUBUNIT C, MITOCHONDRIAL"/>
    <property type="match status" value="1"/>
</dbReference>
<keyword evidence="6" id="KW-0436">Ligase</keyword>
<dbReference type="GO" id="GO:0006412">
    <property type="term" value="P:translation"/>
    <property type="evidence" value="ECO:0007669"/>
    <property type="project" value="UniProtKB-UniRule"/>
</dbReference>
<comment type="catalytic activity">
    <reaction evidence="5 6">
        <text>L-glutamyl-tRNA(Gln) + L-glutamine + ATP + H2O = L-glutaminyl-tRNA(Gln) + L-glutamate + ADP + phosphate + H(+)</text>
        <dbReference type="Rhea" id="RHEA:17521"/>
        <dbReference type="Rhea" id="RHEA-COMP:9681"/>
        <dbReference type="Rhea" id="RHEA-COMP:9684"/>
        <dbReference type="ChEBI" id="CHEBI:15377"/>
        <dbReference type="ChEBI" id="CHEBI:15378"/>
        <dbReference type="ChEBI" id="CHEBI:29985"/>
        <dbReference type="ChEBI" id="CHEBI:30616"/>
        <dbReference type="ChEBI" id="CHEBI:43474"/>
        <dbReference type="ChEBI" id="CHEBI:58359"/>
        <dbReference type="ChEBI" id="CHEBI:78520"/>
        <dbReference type="ChEBI" id="CHEBI:78521"/>
        <dbReference type="ChEBI" id="CHEBI:456216"/>
    </reaction>
</comment>
<dbReference type="GO" id="GO:0006450">
    <property type="term" value="P:regulation of translational fidelity"/>
    <property type="evidence" value="ECO:0007669"/>
    <property type="project" value="InterPro"/>
</dbReference>
<reference evidence="7" key="2">
    <citation type="submission" date="2021-04" db="EMBL/GenBank/DDBJ databases">
        <authorList>
            <person name="Gilroy R."/>
        </authorList>
    </citation>
    <scope>NUCLEOTIDE SEQUENCE</scope>
    <source>
        <strain evidence="7">CHK169-2315</strain>
    </source>
</reference>
<dbReference type="AlphaFoldDB" id="A0A9D1TLS6"/>
<proteinExistence type="inferred from homology"/>
<comment type="caution">
    <text evidence="7">The sequence shown here is derived from an EMBL/GenBank/DDBJ whole genome shotgun (WGS) entry which is preliminary data.</text>
</comment>
<protein>
    <recommendedName>
        <fullName evidence="6">Aspartyl/glutamyl-tRNA(Asn/Gln) amidotransferase subunit C</fullName>
        <shortName evidence="6">Asp/Glu-ADT subunit C</shortName>
        <ecNumber evidence="6">6.3.5.-</ecNumber>
    </recommendedName>
</protein>
<evidence type="ECO:0000256" key="1">
    <source>
        <dbReference type="ARBA" id="ARBA00010757"/>
    </source>
</evidence>
<comment type="function">
    <text evidence="3 6">Allows the formation of correctly charged Asn-tRNA(Asn) or Gln-tRNA(Gln) through the transamidation of misacylated Asp-tRNA(Asn) or Glu-tRNA(Gln) in organisms which lack either or both of asparaginyl-tRNA or glutaminyl-tRNA synthetases. The reaction takes place in the presence of glutamine and ATP through an activated phospho-Asp-tRNA(Asn) or phospho-Glu-tRNA(Gln).</text>
</comment>
<dbReference type="Pfam" id="PF02686">
    <property type="entry name" value="GatC"/>
    <property type="match status" value="1"/>
</dbReference>
<dbReference type="HAMAP" id="MF_00122">
    <property type="entry name" value="GatC"/>
    <property type="match status" value="1"/>
</dbReference>
<evidence type="ECO:0000256" key="5">
    <source>
        <dbReference type="ARBA" id="ARBA00047913"/>
    </source>
</evidence>
<dbReference type="NCBIfam" id="TIGR00135">
    <property type="entry name" value="gatC"/>
    <property type="match status" value="1"/>
</dbReference>
<reference evidence="7" key="1">
    <citation type="journal article" date="2021" name="PeerJ">
        <title>Extensive microbial diversity within the chicken gut microbiome revealed by metagenomics and culture.</title>
        <authorList>
            <person name="Gilroy R."/>
            <person name="Ravi A."/>
            <person name="Getino M."/>
            <person name="Pursley I."/>
            <person name="Horton D.L."/>
            <person name="Alikhan N.F."/>
            <person name="Baker D."/>
            <person name="Gharbi K."/>
            <person name="Hall N."/>
            <person name="Watson M."/>
            <person name="Adriaenssens E.M."/>
            <person name="Foster-Nyarko E."/>
            <person name="Jarju S."/>
            <person name="Secka A."/>
            <person name="Antonio M."/>
            <person name="Oren A."/>
            <person name="Chaudhuri R.R."/>
            <person name="La Ragione R."/>
            <person name="Hildebrand F."/>
            <person name="Pallen M.J."/>
        </authorList>
    </citation>
    <scope>NUCLEOTIDE SEQUENCE</scope>
    <source>
        <strain evidence="7">CHK169-2315</strain>
    </source>
</reference>
<evidence type="ECO:0000313" key="8">
    <source>
        <dbReference type="Proteomes" id="UP000823937"/>
    </source>
</evidence>
<keyword evidence="6" id="KW-0067">ATP-binding</keyword>
<dbReference type="EMBL" id="DXHX01000167">
    <property type="protein sequence ID" value="HIV75717.1"/>
    <property type="molecule type" value="Genomic_DNA"/>
</dbReference>
<dbReference type="GO" id="GO:0005524">
    <property type="term" value="F:ATP binding"/>
    <property type="evidence" value="ECO:0007669"/>
    <property type="project" value="UniProtKB-KW"/>
</dbReference>